<feature type="transmembrane region" description="Helical" evidence="2">
    <location>
        <begin position="7"/>
        <end position="28"/>
    </location>
</feature>
<proteinExistence type="predicted"/>
<evidence type="ECO:0000313" key="3">
    <source>
        <dbReference type="EMBL" id="KAK2198001.1"/>
    </source>
</evidence>
<evidence type="ECO:0000256" key="2">
    <source>
        <dbReference type="SAM" id="Phobius"/>
    </source>
</evidence>
<keyword evidence="4" id="KW-1185">Reference proteome</keyword>
<keyword evidence="2" id="KW-0472">Membrane</keyword>
<feature type="transmembrane region" description="Helical" evidence="2">
    <location>
        <begin position="218"/>
        <end position="241"/>
    </location>
</feature>
<feature type="transmembrane region" description="Helical" evidence="2">
    <location>
        <begin position="40"/>
        <end position="58"/>
    </location>
</feature>
<dbReference type="EMBL" id="JALLKP010000001">
    <property type="protein sequence ID" value="KAK2198001.1"/>
    <property type="molecule type" value="Genomic_DNA"/>
</dbReference>
<keyword evidence="2" id="KW-0812">Transmembrane</keyword>
<gene>
    <name evidence="3" type="ORF">BdWA1_001006</name>
</gene>
<feature type="transmembrane region" description="Helical" evidence="2">
    <location>
        <begin position="294"/>
        <end position="318"/>
    </location>
</feature>
<keyword evidence="2" id="KW-1133">Transmembrane helix</keyword>
<dbReference type="Proteomes" id="UP001214638">
    <property type="component" value="Unassembled WGS sequence"/>
</dbReference>
<sequence>MDGYIWVLGPLDFIISIAMAVFMIYLSIRLCIREPWCPLFALAIFLASLILAAFFVNFNKLLSRVRLFFKYGLGELLVNAMIPDGDAPKVEPSSLAHLADLGSKLRVESSSREFVHQEMGQGYMPSRYSSHSGLVSITPSESELRHGGSHDDDHKRRGRYSSTANSFMGRINEWVLINRYRYQSMYRIDLETGRMRLLSTFNHWLKTHWIKALLHNPIVEVMSIILTICWCIMWEWAAPFMSRKEGNYSLLDWNVEEIPELYWGLEASYQLIFAISYLLHLYSSEWGTGYIFSFHGLVDICMTPVSAQAIMFTIALWAKDGSFNRMDLEKFGLLLVSLMLIKNC</sequence>
<reference evidence="3" key="1">
    <citation type="journal article" date="2023" name="Nat. Microbiol.">
        <title>Babesia duncani multi-omics identifies virulence factors and drug targets.</title>
        <authorList>
            <person name="Singh P."/>
            <person name="Lonardi S."/>
            <person name="Liang Q."/>
            <person name="Vydyam P."/>
            <person name="Khabirova E."/>
            <person name="Fang T."/>
            <person name="Gihaz S."/>
            <person name="Thekkiniath J."/>
            <person name="Munshi M."/>
            <person name="Abel S."/>
            <person name="Ciampossin L."/>
            <person name="Batugedara G."/>
            <person name="Gupta M."/>
            <person name="Lu X.M."/>
            <person name="Lenz T."/>
            <person name="Chakravarty S."/>
            <person name="Cornillot E."/>
            <person name="Hu Y."/>
            <person name="Ma W."/>
            <person name="Gonzalez L.M."/>
            <person name="Sanchez S."/>
            <person name="Estrada K."/>
            <person name="Sanchez-Flores A."/>
            <person name="Montero E."/>
            <person name="Harb O.S."/>
            <person name="Le Roch K.G."/>
            <person name="Mamoun C.B."/>
        </authorList>
    </citation>
    <scope>NUCLEOTIDE SEQUENCE</scope>
    <source>
        <strain evidence="3">WA1</strain>
    </source>
</reference>
<accession>A0AAD9PNB6</accession>
<organism evidence="3 4">
    <name type="scientific">Babesia duncani</name>
    <dbReference type="NCBI Taxonomy" id="323732"/>
    <lineage>
        <taxon>Eukaryota</taxon>
        <taxon>Sar</taxon>
        <taxon>Alveolata</taxon>
        <taxon>Apicomplexa</taxon>
        <taxon>Aconoidasida</taxon>
        <taxon>Piroplasmida</taxon>
        <taxon>Babesiidae</taxon>
        <taxon>Babesia</taxon>
    </lineage>
</organism>
<dbReference type="RefSeq" id="XP_067804843.1">
    <property type="nucleotide sequence ID" value="XM_067946052.1"/>
</dbReference>
<dbReference type="GeneID" id="94335304"/>
<comment type="caution">
    <text evidence="3">The sequence shown here is derived from an EMBL/GenBank/DDBJ whole genome shotgun (WGS) entry which is preliminary data.</text>
</comment>
<feature type="region of interest" description="Disordered" evidence="1">
    <location>
        <begin position="140"/>
        <end position="160"/>
    </location>
</feature>
<feature type="compositionally biased region" description="Basic and acidic residues" evidence="1">
    <location>
        <begin position="142"/>
        <end position="155"/>
    </location>
</feature>
<evidence type="ECO:0000313" key="4">
    <source>
        <dbReference type="Proteomes" id="UP001214638"/>
    </source>
</evidence>
<evidence type="ECO:0000256" key="1">
    <source>
        <dbReference type="SAM" id="MobiDB-lite"/>
    </source>
</evidence>
<name>A0AAD9PNB6_9APIC</name>
<protein>
    <submittedName>
        <fullName evidence="3">Uncharacterized protein</fullName>
    </submittedName>
</protein>
<dbReference type="AlphaFoldDB" id="A0AAD9PNB6"/>
<dbReference type="KEGG" id="bdw:94335304"/>